<evidence type="ECO:0000313" key="2">
    <source>
        <dbReference type="Proteomes" id="UP000295632"/>
    </source>
</evidence>
<comment type="caution">
    <text evidence="1">The sequence shown here is derived from an EMBL/GenBank/DDBJ whole genome shotgun (WGS) entry which is preliminary data.</text>
</comment>
<protein>
    <submittedName>
        <fullName evidence="1">Uncharacterized protein</fullName>
    </submittedName>
</protein>
<dbReference type="RefSeq" id="WP_279512755.1">
    <property type="nucleotide sequence ID" value="NZ_SNYJ01000005.1"/>
</dbReference>
<keyword evidence="2" id="KW-1185">Reference proteome</keyword>
<organism evidence="1 2">
    <name type="scientific">Aureibacillus halotolerans</name>
    <dbReference type="NCBI Taxonomy" id="1508390"/>
    <lineage>
        <taxon>Bacteria</taxon>
        <taxon>Bacillati</taxon>
        <taxon>Bacillota</taxon>
        <taxon>Bacilli</taxon>
        <taxon>Bacillales</taxon>
        <taxon>Bacillaceae</taxon>
        <taxon>Aureibacillus</taxon>
    </lineage>
</organism>
<dbReference type="Proteomes" id="UP000295632">
    <property type="component" value="Unassembled WGS sequence"/>
</dbReference>
<sequence length="44" mass="5066">MNFTGARMTAMESFLYILRAIFSAIEVLRDTYALFELNACQNTQ</sequence>
<proteinExistence type="predicted"/>
<gene>
    <name evidence="1" type="ORF">EV213_105218</name>
</gene>
<reference evidence="1 2" key="1">
    <citation type="submission" date="2019-03" db="EMBL/GenBank/DDBJ databases">
        <title>Genomic Encyclopedia of Type Strains, Phase IV (KMG-IV): sequencing the most valuable type-strain genomes for metagenomic binning, comparative biology and taxonomic classification.</title>
        <authorList>
            <person name="Goeker M."/>
        </authorList>
    </citation>
    <scope>NUCLEOTIDE SEQUENCE [LARGE SCALE GENOMIC DNA]</scope>
    <source>
        <strain evidence="1 2">DSM 28697</strain>
    </source>
</reference>
<accession>A0A4R6U5P0</accession>
<dbReference type="AlphaFoldDB" id="A0A4R6U5P0"/>
<dbReference type="EMBL" id="SNYJ01000005">
    <property type="protein sequence ID" value="TDQ40872.1"/>
    <property type="molecule type" value="Genomic_DNA"/>
</dbReference>
<evidence type="ECO:0000313" key="1">
    <source>
        <dbReference type="EMBL" id="TDQ40872.1"/>
    </source>
</evidence>
<name>A0A4R6U5P0_9BACI</name>